<proteinExistence type="predicted"/>
<sequence length="171" mass="19372">MLASVFIMLASCKIQDQKLQISPIYAKPKKLIKSSSEDGKAHLATSLQEVTERLQPLIATVSPENGKLELSIQGNISSAGLSVKKVRKIRFEETELEENFITLRYIVEIRKTPGKESADVRGYNYTQGIRYQVPKGTKQVKLELYENHVGDRFVKSPILVFEKTLNYIEIT</sequence>
<evidence type="ECO:0000313" key="1">
    <source>
        <dbReference type="EMBL" id="MFD2556069.1"/>
    </source>
</evidence>
<dbReference type="RefSeq" id="WP_380893247.1">
    <property type="nucleotide sequence ID" value="NZ_JBHULD010000018.1"/>
</dbReference>
<organism evidence="1 2">
    <name type="scientific">Sphingobacterium tabacisoli</name>
    <dbReference type="NCBI Taxonomy" id="2044855"/>
    <lineage>
        <taxon>Bacteria</taxon>
        <taxon>Pseudomonadati</taxon>
        <taxon>Bacteroidota</taxon>
        <taxon>Sphingobacteriia</taxon>
        <taxon>Sphingobacteriales</taxon>
        <taxon>Sphingobacteriaceae</taxon>
        <taxon>Sphingobacterium</taxon>
    </lineage>
</organism>
<evidence type="ECO:0000313" key="2">
    <source>
        <dbReference type="Proteomes" id="UP001597440"/>
    </source>
</evidence>
<gene>
    <name evidence="1" type="ORF">ACFSQW_16875</name>
</gene>
<dbReference type="EMBL" id="JBHULD010000018">
    <property type="protein sequence ID" value="MFD2556069.1"/>
    <property type="molecule type" value="Genomic_DNA"/>
</dbReference>
<evidence type="ECO:0008006" key="3">
    <source>
        <dbReference type="Google" id="ProtNLM"/>
    </source>
</evidence>
<reference evidence="2" key="1">
    <citation type="journal article" date="2019" name="Int. J. Syst. Evol. Microbiol.">
        <title>The Global Catalogue of Microorganisms (GCM) 10K type strain sequencing project: providing services to taxonomists for standard genome sequencing and annotation.</title>
        <authorList>
            <consortium name="The Broad Institute Genomics Platform"/>
            <consortium name="The Broad Institute Genome Sequencing Center for Infectious Disease"/>
            <person name="Wu L."/>
            <person name="Ma J."/>
        </authorList>
    </citation>
    <scope>NUCLEOTIDE SEQUENCE [LARGE SCALE GENOMIC DNA]</scope>
    <source>
        <strain evidence="2">KCTC 52298</strain>
    </source>
</reference>
<comment type="caution">
    <text evidence="1">The sequence shown here is derived from an EMBL/GenBank/DDBJ whole genome shotgun (WGS) entry which is preliminary data.</text>
</comment>
<protein>
    <recommendedName>
        <fullName evidence="3">Lipoprotein</fullName>
    </recommendedName>
</protein>
<name>A0ABW5L4V6_9SPHI</name>
<accession>A0ABW5L4V6</accession>
<keyword evidence="2" id="KW-1185">Reference proteome</keyword>
<dbReference type="Proteomes" id="UP001597440">
    <property type="component" value="Unassembled WGS sequence"/>
</dbReference>